<dbReference type="Proteomes" id="UP000549134">
    <property type="component" value="Unassembled WGS sequence"/>
</dbReference>
<comment type="caution">
    <text evidence="2">The sequence shown here is derived from an EMBL/GenBank/DDBJ whole genome shotgun (WGS) entry which is preliminary data.</text>
</comment>
<dbReference type="Gene3D" id="2.120.10.30">
    <property type="entry name" value="TolB, C-terminal domain"/>
    <property type="match status" value="2"/>
</dbReference>
<dbReference type="InterPro" id="IPR051262">
    <property type="entry name" value="SMP-30/CGR1_Lactonase"/>
</dbReference>
<reference evidence="2 3" key="1">
    <citation type="submission" date="2020-04" db="EMBL/GenBank/DDBJ databases">
        <title>Molecular characterization of pseudomonads from Agaricus bisporus reveal novel blotch 2 pathogens in Western Europe.</title>
        <authorList>
            <person name="Taparia T."/>
            <person name="Krijger M."/>
            <person name="Haynes E."/>
            <person name="Elpinstone J.G."/>
            <person name="Noble R."/>
            <person name="Van Der Wolf J."/>
        </authorList>
    </citation>
    <scope>NUCLEOTIDE SEQUENCE [LARGE SCALE GENOMIC DNA]</scope>
    <source>
        <strain evidence="2 3">IPO3746</strain>
    </source>
</reference>
<dbReference type="AlphaFoldDB" id="A0A7Y8DV77"/>
<keyword evidence="1" id="KW-0732">Signal</keyword>
<sequence>MTRPGYALVLAVAAALLSEVSLAADAPAHSTQPQASRLLVDLGPQINTPDGLGIAPDGTLILSAPNFNNDHLLKQGLITRPAPPFMAAIDHQNKVSHWYDFKASDLHPDTGHVGPMDNAFGPDGNLYVADMQVFFSKDHKSRILRINVKDGKATGVDVVAEGLIAANGLVWEGDTLYVTDSLLIDPATQAKGAPLVSGVYALPLNEMQKDQPIKLKPYSPEAAEDSHLVKALTSSGKMGFGADGIVFDDKGHLFVSTIEDATIYDLTLNAQHKAVDTKVFAQHSGMTSVDGMIFDPVRQMFYVADFLGNAVHAIDRTGHVTTLQKNGDTTGANGELDQPAEVIQRGNELVIVNMDMAWATPGLSVNTQVDTFNNLSVIDLPPASTY</sequence>
<proteinExistence type="predicted"/>
<dbReference type="SUPFAM" id="SSF63829">
    <property type="entry name" value="Calcium-dependent phosphotriesterase"/>
    <property type="match status" value="1"/>
</dbReference>
<dbReference type="EMBL" id="JACAQK010000043">
    <property type="protein sequence ID" value="NWD40099.1"/>
    <property type="molecule type" value="Genomic_DNA"/>
</dbReference>
<feature type="chain" id="PRO_5030771750" evidence="1">
    <location>
        <begin position="24"/>
        <end position="386"/>
    </location>
</feature>
<dbReference type="InterPro" id="IPR011042">
    <property type="entry name" value="6-blade_b-propeller_TolB-like"/>
</dbReference>
<name>A0A7Y8DV77_PSETO</name>
<organism evidence="2 3">
    <name type="scientific">Pseudomonas tolaasii</name>
    <dbReference type="NCBI Taxonomy" id="29442"/>
    <lineage>
        <taxon>Bacteria</taxon>
        <taxon>Pseudomonadati</taxon>
        <taxon>Pseudomonadota</taxon>
        <taxon>Gammaproteobacteria</taxon>
        <taxon>Pseudomonadales</taxon>
        <taxon>Pseudomonadaceae</taxon>
        <taxon>Pseudomonas</taxon>
    </lineage>
</organism>
<evidence type="ECO:0000313" key="3">
    <source>
        <dbReference type="Proteomes" id="UP000549134"/>
    </source>
</evidence>
<dbReference type="PANTHER" id="PTHR47572:SF4">
    <property type="entry name" value="LACTONASE DRP35"/>
    <property type="match status" value="1"/>
</dbReference>
<dbReference type="PANTHER" id="PTHR47572">
    <property type="entry name" value="LIPOPROTEIN-RELATED"/>
    <property type="match status" value="1"/>
</dbReference>
<evidence type="ECO:0000313" key="2">
    <source>
        <dbReference type="EMBL" id="NWD40099.1"/>
    </source>
</evidence>
<gene>
    <name evidence="2" type="ORF">HX787_30030</name>
</gene>
<evidence type="ECO:0000256" key="1">
    <source>
        <dbReference type="SAM" id="SignalP"/>
    </source>
</evidence>
<accession>A0A7Y8DV77</accession>
<protein>
    <submittedName>
        <fullName evidence="2">SMP-30/gluconolactonase/LRE family protein</fullName>
    </submittedName>
</protein>
<feature type="signal peptide" evidence="1">
    <location>
        <begin position="1"/>
        <end position="23"/>
    </location>
</feature>